<dbReference type="CDD" id="cd14982">
    <property type="entry name" value="7tmA_purinoceptor-like"/>
    <property type="match status" value="1"/>
</dbReference>
<accession>H3AAD0</accession>
<dbReference type="Proteomes" id="UP000008672">
    <property type="component" value="Unassembled WGS sequence"/>
</dbReference>
<evidence type="ECO:0000256" key="5">
    <source>
        <dbReference type="ARBA" id="ARBA00023136"/>
    </source>
</evidence>
<evidence type="ECO:0000256" key="9">
    <source>
        <dbReference type="SAM" id="Phobius"/>
    </source>
</evidence>
<dbReference type="PROSITE" id="PS50262">
    <property type="entry name" value="G_PROTEIN_RECEP_F1_2"/>
    <property type="match status" value="1"/>
</dbReference>
<evidence type="ECO:0000256" key="1">
    <source>
        <dbReference type="ARBA" id="ARBA00004141"/>
    </source>
</evidence>
<keyword evidence="6" id="KW-0675">Receptor</keyword>
<reference evidence="11" key="2">
    <citation type="submission" date="2025-08" db="UniProtKB">
        <authorList>
            <consortium name="Ensembl"/>
        </authorList>
    </citation>
    <scope>IDENTIFICATION</scope>
</reference>
<dbReference type="GO" id="GO:0005886">
    <property type="term" value="C:plasma membrane"/>
    <property type="evidence" value="ECO:0007669"/>
    <property type="project" value="TreeGrafter"/>
</dbReference>
<gene>
    <name evidence="11" type="primary">SI:DKEY-3K24.8</name>
</gene>
<keyword evidence="5 9" id="KW-0472">Membrane</keyword>
<dbReference type="PRINTS" id="PR00237">
    <property type="entry name" value="GPCRRHODOPSN"/>
</dbReference>
<evidence type="ECO:0000256" key="4">
    <source>
        <dbReference type="ARBA" id="ARBA00023040"/>
    </source>
</evidence>
<feature type="transmembrane region" description="Helical" evidence="9">
    <location>
        <begin position="245"/>
        <end position="267"/>
    </location>
</feature>
<keyword evidence="7" id="KW-0325">Glycoprotein</keyword>
<proteinExistence type="predicted"/>
<keyword evidence="12" id="KW-1185">Reference proteome</keyword>
<organism evidence="11 12">
    <name type="scientific">Latimeria chalumnae</name>
    <name type="common">Coelacanth</name>
    <dbReference type="NCBI Taxonomy" id="7897"/>
    <lineage>
        <taxon>Eukaryota</taxon>
        <taxon>Metazoa</taxon>
        <taxon>Chordata</taxon>
        <taxon>Craniata</taxon>
        <taxon>Vertebrata</taxon>
        <taxon>Euteleostomi</taxon>
        <taxon>Coelacanthiformes</taxon>
        <taxon>Coelacanthidae</taxon>
        <taxon>Latimeria</taxon>
    </lineage>
</organism>
<dbReference type="PANTHER" id="PTHR24232">
    <property type="entry name" value="G-PROTEIN COUPLED RECEPTOR"/>
    <property type="match status" value="1"/>
</dbReference>
<evidence type="ECO:0000256" key="6">
    <source>
        <dbReference type="ARBA" id="ARBA00023170"/>
    </source>
</evidence>
<keyword evidence="8" id="KW-0807">Transducer</keyword>
<evidence type="ECO:0000313" key="12">
    <source>
        <dbReference type="Proteomes" id="UP000008672"/>
    </source>
</evidence>
<dbReference type="GO" id="GO:0007200">
    <property type="term" value="P:phospholipase C-activating G protein-coupled receptor signaling pathway"/>
    <property type="evidence" value="ECO:0007669"/>
    <property type="project" value="TreeGrafter"/>
</dbReference>
<dbReference type="InterPro" id="IPR000276">
    <property type="entry name" value="GPCR_Rhodpsn"/>
</dbReference>
<dbReference type="GO" id="GO:0035025">
    <property type="term" value="P:positive regulation of Rho protein signal transduction"/>
    <property type="evidence" value="ECO:0007669"/>
    <property type="project" value="TreeGrafter"/>
</dbReference>
<comment type="subcellular location">
    <subcellularLocation>
        <location evidence="1">Membrane</location>
        <topology evidence="1">Multi-pass membrane protein</topology>
    </subcellularLocation>
</comment>
<evidence type="ECO:0000256" key="8">
    <source>
        <dbReference type="ARBA" id="ARBA00023224"/>
    </source>
</evidence>
<protein>
    <submittedName>
        <fullName evidence="11">Zgc:172079</fullName>
    </submittedName>
</protein>
<evidence type="ECO:0000256" key="7">
    <source>
        <dbReference type="ARBA" id="ARBA00023180"/>
    </source>
</evidence>
<reference evidence="12" key="1">
    <citation type="submission" date="2011-08" db="EMBL/GenBank/DDBJ databases">
        <title>The draft genome of Latimeria chalumnae.</title>
        <authorList>
            <person name="Di Palma F."/>
            <person name="Alfoldi J."/>
            <person name="Johnson J."/>
            <person name="Berlin A."/>
            <person name="Gnerre S."/>
            <person name="Jaffe D."/>
            <person name="MacCallum I."/>
            <person name="Young S."/>
            <person name="Walker B.J."/>
            <person name="Lander E."/>
            <person name="Lindblad-Toh K."/>
        </authorList>
    </citation>
    <scope>NUCLEOTIDE SEQUENCE [LARGE SCALE GENOMIC DNA]</scope>
    <source>
        <strain evidence="12">Wild caught</strain>
    </source>
</reference>
<dbReference type="InParanoid" id="H3AAD0"/>
<keyword evidence="3 9" id="KW-1133">Transmembrane helix</keyword>
<dbReference type="GO" id="GO:0004930">
    <property type="term" value="F:G protein-coupled receptor activity"/>
    <property type="evidence" value="ECO:0007669"/>
    <property type="project" value="UniProtKB-KW"/>
</dbReference>
<dbReference type="eggNOG" id="ENOG502QWDG">
    <property type="taxonomic scope" value="Eukaryota"/>
</dbReference>
<dbReference type="AlphaFoldDB" id="H3AAD0"/>
<dbReference type="HOGENOM" id="CLU_009579_8_2_1"/>
<dbReference type="GeneTree" id="ENSGT01040000240444"/>
<evidence type="ECO:0000256" key="3">
    <source>
        <dbReference type="ARBA" id="ARBA00022989"/>
    </source>
</evidence>
<dbReference type="Ensembl" id="ENSLACT00000006655.1">
    <property type="protein sequence ID" value="ENSLACP00000006601.1"/>
    <property type="gene ID" value="ENSLACG00000005853.1"/>
</dbReference>
<reference evidence="11" key="3">
    <citation type="submission" date="2025-09" db="UniProtKB">
        <authorList>
            <consortium name="Ensembl"/>
        </authorList>
    </citation>
    <scope>IDENTIFICATION</scope>
</reference>
<feature type="transmembrane region" description="Helical" evidence="9">
    <location>
        <begin position="103"/>
        <end position="131"/>
    </location>
</feature>
<dbReference type="SUPFAM" id="SSF81321">
    <property type="entry name" value="Family A G protein-coupled receptor-like"/>
    <property type="match status" value="1"/>
</dbReference>
<evidence type="ECO:0000259" key="10">
    <source>
        <dbReference type="PROSITE" id="PS50262"/>
    </source>
</evidence>
<keyword evidence="4" id="KW-0297">G-protein coupled receptor</keyword>
<dbReference type="EMBL" id="AFYH01214512">
    <property type="status" value="NOT_ANNOTATED_CDS"/>
    <property type="molecule type" value="Genomic_DNA"/>
</dbReference>
<dbReference type="Gene3D" id="1.20.1070.10">
    <property type="entry name" value="Rhodopsin 7-helix transmembrane proteins"/>
    <property type="match status" value="1"/>
</dbReference>
<dbReference type="InterPro" id="IPR017452">
    <property type="entry name" value="GPCR_Rhodpsn_7TM"/>
</dbReference>
<dbReference type="OMA" id="KANMYGS"/>
<dbReference type="Pfam" id="PF00001">
    <property type="entry name" value="7tm_1"/>
    <property type="match status" value="1"/>
</dbReference>
<feature type="domain" description="G-protein coupled receptors family 1 profile" evidence="10">
    <location>
        <begin position="54"/>
        <end position="299"/>
    </location>
</feature>
<evidence type="ECO:0000256" key="2">
    <source>
        <dbReference type="ARBA" id="ARBA00022692"/>
    </source>
</evidence>
<feature type="transmembrane region" description="Helical" evidence="9">
    <location>
        <begin position="152"/>
        <end position="172"/>
    </location>
</feature>
<feature type="transmembrane region" description="Helical" evidence="9">
    <location>
        <begin position="279"/>
        <end position="302"/>
    </location>
</feature>
<dbReference type="PANTHER" id="PTHR24232:SF112">
    <property type="entry name" value="LYSOPHOSPHATIDIC ACID RECEPTOR 6-LIKE"/>
    <property type="match status" value="1"/>
</dbReference>
<feature type="transmembrane region" description="Helical" evidence="9">
    <location>
        <begin position="42"/>
        <end position="62"/>
    </location>
</feature>
<feature type="transmembrane region" description="Helical" evidence="9">
    <location>
        <begin position="201"/>
        <end position="224"/>
    </location>
</feature>
<name>H3AAD0_LATCH</name>
<keyword evidence="2 9" id="KW-0812">Transmembrane</keyword>
<sequence>PSRQEIRAAMDSDNCSSQVNNTVSATNCDNCSSEVNNVVLASLYSVTFVLGLFLNLTALYVFSRCISFRSQTTIYMKNLIVSDLLLILSLPIRVYYYHQKPNLPVLICEITGLVLLVNIYGSIFFLTCISWDRCLAACFPFSHQVKALRKRTKYICLGIWILTIGASIPPYISTKLRNNNVAQCSNCFDNKPIYITKPATLVAMLTVGFGIPLSSLLICSCALMRAVQDSAAAQMDLIDKRKIRNMLITIIVFFLLCFLPYHALLIMHYNSQRSCMLQILYQYTLLLACFNAVLDPLAYYFATETFRKTVIKDGFRKVWGSKSDSMEMPTRSKR</sequence>
<feature type="transmembrane region" description="Helical" evidence="9">
    <location>
        <begin position="74"/>
        <end position="97"/>
    </location>
</feature>
<evidence type="ECO:0000313" key="11">
    <source>
        <dbReference type="Ensembl" id="ENSLACP00000006601.1"/>
    </source>
</evidence>